<reference evidence="2" key="2">
    <citation type="submission" date="2020-11" db="EMBL/GenBank/DDBJ databases">
        <authorList>
            <person name="McCartney M.A."/>
            <person name="Auch B."/>
            <person name="Kono T."/>
            <person name="Mallez S."/>
            <person name="Becker A."/>
            <person name="Gohl D.M."/>
            <person name="Silverstein K.A.T."/>
            <person name="Koren S."/>
            <person name="Bechman K.B."/>
            <person name="Herman A."/>
            <person name="Abrahante J.E."/>
            <person name="Garbe J."/>
        </authorList>
    </citation>
    <scope>NUCLEOTIDE SEQUENCE</scope>
    <source>
        <strain evidence="2">Duluth1</strain>
        <tissue evidence="2">Whole animal</tissue>
    </source>
</reference>
<comment type="caution">
    <text evidence="2">The sequence shown here is derived from an EMBL/GenBank/DDBJ whole genome shotgun (WGS) entry which is preliminary data.</text>
</comment>
<feature type="region of interest" description="Disordered" evidence="1">
    <location>
        <begin position="1"/>
        <end position="26"/>
    </location>
</feature>
<protein>
    <submittedName>
        <fullName evidence="2">Uncharacterized protein</fullName>
    </submittedName>
</protein>
<organism evidence="2 3">
    <name type="scientific">Dreissena polymorpha</name>
    <name type="common">Zebra mussel</name>
    <name type="synonym">Mytilus polymorpha</name>
    <dbReference type="NCBI Taxonomy" id="45954"/>
    <lineage>
        <taxon>Eukaryota</taxon>
        <taxon>Metazoa</taxon>
        <taxon>Spiralia</taxon>
        <taxon>Lophotrochozoa</taxon>
        <taxon>Mollusca</taxon>
        <taxon>Bivalvia</taxon>
        <taxon>Autobranchia</taxon>
        <taxon>Heteroconchia</taxon>
        <taxon>Euheterodonta</taxon>
        <taxon>Imparidentia</taxon>
        <taxon>Neoheterodontei</taxon>
        <taxon>Myida</taxon>
        <taxon>Dreissenoidea</taxon>
        <taxon>Dreissenidae</taxon>
        <taxon>Dreissena</taxon>
    </lineage>
</organism>
<evidence type="ECO:0000313" key="2">
    <source>
        <dbReference type="EMBL" id="KAH3714851.1"/>
    </source>
</evidence>
<reference evidence="2" key="1">
    <citation type="journal article" date="2019" name="bioRxiv">
        <title>The Genome of the Zebra Mussel, Dreissena polymorpha: A Resource for Invasive Species Research.</title>
        <authorList>
            <person name="McCartney M.A."/>
            <person name="Auch B."/>
            <person name="Kono T."/>
            <person name="Mallez S."/>
            <person name="Zhang Y."/>
            <person name="Obille A."/>
            <person name="Becker A."/>
            <person name="Abrahante J.E."/>
            <person name="Garbe J."/>
            <person name="Badalamenti J.P."/>
            <person name="Herman A."/>
            <person name="Mangelson H."/>
            <person name="Liachko I."/>
            <person name="Sullivan S."/>
            <person name="Sone E.D."/>
            <person name="Koren S."/>
            <person name="Silverstein K.A.T."/>
            <person name="Beckman K.B."/>
            <person name="Gohl D.M."/>
        </authorList>
    </citation>
    <scope>NUCLEOTIDE SEQUENCE</scope>
    <source>
        <strain evidence="2">Duluth1</strain>
        <tissue evidence="2">Whole animal</tissue>
    </source>
</reference>
<proteinExistence type="predicted"/>
<keyword evidence="3" id="KW-1185">Reference proteome</keyword>
<name>A0A9D4C062_DREPO</name>
<evidence type="ECO:0000313" key="3">
    <source>
        <dbReference type="Proteomes" id="UP000828390"/>
    </source>
</evidence>
<accession>A0A9D4C062</accession>
<dbReference type="AlphaFoldDB" id="A0A9D4C062"/>
<evidence type="ECO:0000256" key="1">
    <source>
        <dbReference type="SAM" id="MobiDB-lite"/>
    </source>
</evidence>
<sequence>MGGKSSKFARGARRKATASTSGRGAKVDAVDELRARVHAIMNNLELFEINLKSSIDSGAIDTLNELNLGALNIKRDNL</sequence>
<dbReference type="EMBL" id="JAIWYP010000013">
    <property type="protein sequence ID" value="KAH3714851.1"/>
    <property type="molecule type" value="Genomic_DNA"/>
</dbReference>
<gene>
    <name evidence="2" type="ORF">DPMN_057553</name>
</gene>
<dbReference type="Proteomes" id="UP000828390">
    <property type="component" value="Unassembled WGS sequence"/>
</dbReference>